<gene>
    <name evidence="1" type="ORF">PVAP13_8NG272201</name>
</gene>
<sequence>MAMAYSGLHLAWCPRVAASCRPSGATGQWRGRDRVVPLPQLTPLCQLSCVESNNAKALIVVLITYPRMLIKIIWKNELLSASAPGA</sequence>
<organism evidence="1 2">
    <name type="scientific">Panicum virgatum</name>
    <name type="common">Blackwell switchgrass</name>
    <dbReference type="NCBI Taxonomy" id="38727"/>
    <lineage>
        <taxon>Eukaryota</taxon>
        <taxon>Viridiplantae</taxon>
        <taxon>Streptophyta</taxon>
        <taxon>Embryophyta</taxon>
        <taxon>Tracheophyta</taxon>
        <taxon>Spermatophyta</taxon>
        <taxon>Magnoliopsida</taxon>
        <taxon>Liliopsida</taxon>
        <taxon>Poales</taxon>
        <taxon>Poaceae</taxon>
        <taxon>PACMAD clade</taxon>
        <taxon>Panicoideae</taxon>
        <taxon>Panicodae</taxon>
        <taxon>Paniceae</taxon>
        <taxon>Panicinae</taxon>
        <taxon>Panicum</taxon>
        <taxon>Panicum sect. Hiantes</taxon>
    </lineage>
</organism>
<name>A0A8T0PC56_PANVG</name>
<keyword evidence="2" id="KW-1185">Reference proteome</keyword>
<dbReference type="AlphaFoldDB" id="A0A8T0PC56"/>
<reference evidence="1 2" key="1">
    <citation type="submission" date="2020-05" db="EMBL/GenBank/DDBJ databases">
        <title>WGS assembly of Panicum virgatum.</title>
        <authorList>
            <person name="Lovell J.T."/>
            <person name="Jenkins J."/>
            <person name="Shu S."/>
            <person name="Juenger T.E."/>
            <person name="Schmutz J."/>
        </authorList>
    </citation>
    <scope>NUCLEOTIDE SEQUENCE [LARGE SCALE GENOMIC DNA]</scope>
    <source>
        <strain evidence="2">cv. AP13</strain>
    </source>
</reference>
<dbReference type="Proteomes" id="UP000823388">
    <property type="component" value="Chromosome 8N"/>
</dbReference>
<accession>A0A8T0PC56</accession>
<dbReference type="EMBL" id="CM029052">
    <property type="protein sequence ID" value="KAG2558515.1"/>
    <property type="molecule type" value="Genomic_DNA"/>
</dbReference>
<proteinExistence type="predicted"/>
<comment type="caution">
    <text evidence="1">The sequence shown here is derived from an EMBL/GenBank/DDBJ whole genome shotgun (WGS) entry which is preliminary data.</text>
</comment>
<evidence type="ECO:0000313" key="2">
    <source>
        <dbReference type="Proteomes" id="UP000823388"/>
    </source>
</evidence>
<evidence type="ECO:0000313" key="1">
    <source>
        <dbReference type="EMBL" id="KAG2558515.1"/>
    </source>
</evidence>
<protein>
    <submittedName>
        <fullName evidence="1">Uncharacterized protein</fullName>
    </submittedName>
</protein>